<protein>
    <submittedName>
        <fullName evidence="4">Short-chain dehydrogenase/reductase</fullName>
    </submittedName>
</protein>
<dbReference type="PRINTS" id="PR00081">
    <property type="entry name" value="GDHRDH"/>
</dbReference>
<dbReference type="CDD" id="cd05374">
    <property type="entry name" value="17beta-HSD-like_SDR_c"/>
    <property type="match status" value="1"/>
</dbReference>
<evidence type="ECO:0000256" key="1">
    <source>
        <dbReference type="ARBA" id="ARBA00006484"/>
    </source>
</evidence>
<dbReference type="Proteomes" id="UP001143309">
    <property type="component" value="Unassembled WGS sequence"/>
</dbReference>
<comment type="similarity">
    <text evidence="1 3">Belongs to the short-chain dehydrogenases/reductases (SDR) family.</text>
</comment>
<proteinExistence type="inferred from homology"/>
<evidence type="ECO:0000256" key="3">
    <source>
        <dbReference type="RuleBase" id="RU000363"/>
    </source>
</evidence>
<dbReference type="NCBIfam" id="NF005065">
    <property type="entry name" value="PRK06482.1"/>
    <property type="match status" value="1"/>
</dbReference>
<dbReference type="PANTHER" id="PTHR43976:SF16">
    <property type="entry name" value="SHORT-CHAIN DEHYDROGENASE_REDUCTASE FAMILY PROTEIN"/>
    <property type="match status" value="1"/>
</dbReference>
<accession>A0A9W6JLZ7</accession>
<dbReference type="GO" id="GO:0016491">
    <property type="term" value="F:oxidoreductase activity"/>
    <property type="evidence" value="ECO:0007669"/>
    <property type="project" value="UniProtKB-KW"/>
</dbReference>
<name>A0A9W6JLZ7_9HYPH</name>
<dbReference type="Gene3D" id="3.40.50.720">
    <property type="entry name" value="NAD(P)-binding Rossmann-like Domain"/>
    <property type="match status" value="1"/>
</dbReference>
<evidence type="ECO:0000256" key="2">
    <source>
        <dbReference type="ARBA" id="ARBA00023002"/>
    </source>
</evidence>
<sequence>MSKTWFITGASSGIGRIATERLLVRGDRVVATVRRVDALSELERAHGDRLTTLRLDLTDKAAVSSTIDDAFARAGRIDVVVSNAGYGLFGAAEEVTSEQIDRQIATNLMGPIELIRSAIPHLRRQGGGRIVQVSSEGGQIAYPNFSLYHATKWGVEGFIEAVAQEVRPFGIDFIIAEPGPTATNFGAGLDRASEMTVYDDTPAGAVRRAIADGSFVVRGDAARTVDAIIAAADMATPPFRLVLGGSAYEAITAALEKRLAEARGQRSVAYSADRDTSAVDA</sequence>
<dbReference type="RefSeq" id="WP_271200558.1">
    <property type="nucleotide sequence ID" value="NZ_BSFL01000002.1"/>
</dbReference>
<comment type="caution">
    <text evidence="4">The sequence shown here is derived from an EMBL/GenBank/DDBJ whole genome shotgun (WGS) entry which is preliminary data.</text>
</comment>
<keyword evidence="2" id="KW-0560">Oxidoreductase</keyword>
<dbReference type="InterPro" id="IPR051911">
    <property type="entry name" value="SDR_oxidoreductase"/>
</dbReference>
<dbReference type="InterPro" id="IPR002347">
    <property type="entry name" value="SDR_fam"/>
</dbReference>
<dbReference type="EMBL" id="BSFL01000002">
    <property type="protein sequence ID" value="GLK80086.1"/>
    <property type="molecule type" value="Genomic_DNA"/>
</dbReference>
<reference evidence="4" key="2">
    <citation type="submission" date="2023-01" db="EMBL/GenBank/DDBJ databases">
        <authorList>
            <person name="Sun Q."/>
            <person name="Evtushenko L."/>
        </authorList>
    </citation>
    <scope>NUCLEOTIDE SEQUENCE</scope>
    <source>
        <strain evidence="4">VKM B-2748</strain>
    </source>
</reference>
<dbReference type="PANTHER" id="PTHR43976">
    <property type="entry name" value="SHORT CHAIN DEHYDROGENASE"/>
    <property type="match status" value="1"/>
</dbReference>
<evidence type="ECO:0000313" key="5">
    <source>
        <dbReference type="Proteomes" id="UP001143309"/>
    </source>
</evidence>
<dbReference type="SUPFAM" id="SSF51735">
    <property type="entry name" value="NAD(P)-binding Rossmann-fold domains"/>
    <property type="match status" value="1"/>
</dbReference>
<dbReference type="InterPro" id="IPR036291">
    <property type="entry name" value="NAD(P)-bd_dom_sf"/>
</dbReference>
<dbReference type="Pfam" id="PF00106">
    <property type="entry name" value="adh_short"/>
    <property type="match status" value="1"/>
</dbReference>
<keyword evidence="5" id="KW-1185">Reference proteome</keyword>
<evidence type="ECO:0000313" key="4">
    <source>
        <dbReference type="EMBL" id="GLK80086.1"/>
    </source>
</evidence>
<dbReference type="PRINTS" id="PR00080">
    <property type="entry name" value="SDRFAMILY"/>
</dbReference>
<reference evidence="4" key="1">
    <citation type="journal article" date="2014" name="Int. J. Syst. Evol. Microbiol.">
        <title>Complete genome sequence of Corynebacterium casei LMG S-19264T (=DSM 44701T), isolated from a smear-ripened cheese.</title>
        <authorList>
            <consortium name="US DOE Joint Genome Institute (JGI-PGF)"/>
            <person name="Walter F."/>
            <person name="Albersmeier A."/>
            <person name="Kalinowski J."/>
            <person name="Ruckert C."/>
        </authorList>
    </citation>
    <scope>NUCLEOTIDE SEQUENCE</scope>
    <source>
        <strain evidence="4">VKM B-2748</strain>
    </source>
</reference>
<dbReference type="AlphaFoldDB" id="A0A9W6JLZ7"/>
<gene>
    <name evidence="4" type="ORF">GCM10008174_18270</name>
</gene>
<organism evidence="4 5">
    <name type="scientific">Methylopila turkensis</name>
    <dbReference type="NCBI Taxonomy" id="1437816"/>
    <lineage>
        <taxon>Bacteria</taxon>
        <taxon>Pseudomonadati</taxon>
        <taxon>Pseudomonadota</taxon>
        <taxon>Alphaproteobacteria</taxon>
        <taxon>Hyphomicrobiales</taxon>
        <taxon>Methylopilaceae</taxon>
        <taxon>Methylopila</taxon>
    </lineage>
</organism>